<proteinExistence type="predicted"/>
<dbReference type="EMBL" id="JAGGJU010000012">
    <property type="protein sequence ID" value="MBP1852700.1"/>
    <property type="molecule type" value="Genomic_DNA"/>
</dbReference>
<reference evidence="1 2" key="1">
    <citation type="submission" date="2021-03" db="EMBL/GenBank/DDBJ databases">
        <title>Genomic Encyclopedia of Type Strains, Phase IV (KMG-IV): sequencing the most valuable type-strain genomes for metagenomic binning, comparative biology and taxonomic classification.</title>
        <authorList>
            <person name="Goeker M."/>
        </authorList>
    </citation>
    <scope>NUCLEOTIDE SEQUENCE [LARGE SCALE GENOMIC DNA]</scope>
    <source>
        <strain evidence="1 2">DSM 21600</strain>
    </source>
</reference>
<protein>
    <submittedName>
        <fullName evidence="1">Uncharacterized protein</fullName>
    </submittedName>
</protein>
<accession>A0ABS4E431</accession>
<comment type="caution">
    <text evidence="1">The sequence shown here is derived from an EMBL/GenBank/DDBJ whole genome shotgun (WGS) entry which is preliminary data.</text>
</comment>
<name>A0ABS4E431_9HYPH</name>
<gene>
    <name evidence="1" type="ORF">J2Z17_004158</name>
</gene>
<dbReference type="RefSeq" id="WP_209947758.1">
    <property type="nucleotide sequence ID" value="NZ_JAGGJU010000012.1"/>
</dbReference>
<dbReference type="Proteomes" id="UP000759443">
    <property type="component" value="Unassembled WGS sequence"/>
</dbReference>
<organism evidence="1 2">
    <name type="scientific">Rhizobium halophytocola</name>
    <dbReference type="NCBI Taxonomy" id="735519"/>
    <lineage>
        <taxon>Bacteria</taxon>
        <taxon>Pseudomonadati</taxon>
        <taxon>Pseudomonadota</taxon>
        <taxon>Alphaproteobacteria</taxon>
        <taxon>Hyphomicrobiales</taxon>
        <taxon>Rhizobiaceae</taxon>
        <taxon>Rhizobium/Agrobacterium group</taxon>
        <taxon>Rhizobium</taxon>
    </lineage>
</organism>
<sequence length="85" mass="9269">MTASSCSSVESETPKPQIKTVYLDPVIPPAAEIECQLTTVPRDQALTDKQTQDLWNKDRTEIKVCNVRRRLAVSAAKAPASGSPE</sequence>
<evidence type="ECO:0000313" key="2">
    <source>
        <dbReference type="Proteomes" id="UP000759443"/>
    </source>
</evidence>
<keyword evidence="2" id="KW-1185">Reference proteome</keyword>
<evidence type="ECO:0000313" key="1">
    <source>
        <dbReference type="EMBL" id="MBP1852700.1"/>
    </source>
</evidence>